<comment type="caution">
    <text evidence="1">The sequence shown here is derived from an EMBL/GenBank/DDBJ whole genome shotgun (WGS) entry which is preliminary data.</text>
</comment>
<accession>A0AAW0WZC1</accession>
<dbReference type="AlphaFoldDB" id="A0AAW0WZC1"/>
<gene>
    <name evidence="1" type="ORF">OTU49_004493</name>
</gene>
<dbReference type="Proteomes" id="UP001445076">
    <property type="component" value="Unassembled WGS sequence"/>
</dbReference>
<reference evidence="1 2" key="1">
    <citation type="journal article" date="2024" name="BMC Genomics">
        <title>Genome assembly of redclaw crayfish (Cherax quadricarinatus) provides insights into its immune adaptation and hypoxia tolerance.</title>
        <authorList>
            <person name="Liu Z."/>
            <person name="Zheng J."/>
            <person name="Li H."/>
            <person name="Fang K."/>
            <person name="Wang S."/>
            <person name="He J."/>
            <person name="Zhou D."/>
            <person name="Weng S."/>
            <person name="Chi M."/>
            <person name="Gu Z."/>
            <person name="He J."/>
            <person name="Li F."/>
            <person name="Wang M."/>
        </authorList>
    </citation>
    <scope>NUCLEOTIDE SEQUENCE [LARGE SCALE GENOMIC DNA]</scope>
    <source>
        <strain evidence="1">ZL_2023a</strain>
    </source>
</reference>
<organism evidence="1 2">
    <name type="scientific">Cherax quadricarinatus</name>
    <name type="common">Australian red claw crayfish</name>
    <dbReference type="NCBI Taxonomy" id="27406"/>
    <lineage>
        <taxon>Eukaryota</taxon>
        <taxon>Metazoa</taxon>
        <taxon>Ecdysozoa</taxon>
        <taxon>Arthropoda</taxon>
        <taxon>Crustacea</taxon>
        <taxon>Multicrustacea</taxon>
        <taxon>Malacostraca</taxon>
        <taxon>Eumalacostraca</taxon>
        <taxon>Eucarida</taxon>
        <taxon>Decapoda</taxon>
        <taxon>Pleocyemata</taxon>
        <taxon>Astacidea</taxon>
        <taxon>Parastacoidea</taxon>
        <taxon>Parastacidae</taxon>
        <taxon>Cherax</taxon>
    </lineage>
</organism>
<evidence type="ECO:0000313" key="2">
    <source>
        <dbReference type="Proteomes" id="UP001445076"/>
    </source>
</evidence>
<keyword evidence="2" id="KW-1185">Reference proteome</keyword>
<evidence type="ECO:0000313" key="1">
    <source>
        <dbReference type="EMBL" id="KAK8737447.1"/>
    </source>
</evidence>
<dbReference type="EMBL" id="JARKIK010000042">
    <property type="protein sequence ID" value="KAK8737447.1"/>
    <property type="molecule type" value="Genomic_DNA"/>
</dbReference>
<name>A0AAW0WZC1_CHEQU</name>
<sequence>MLDIIMHCYNEYNLEAFLRDIKFNKFLDGFGKWFIWLRQEQPELIPFTELDLWTKPLVEPLTVLAKRTRVLLMSQSRWRKYNFEDADKEEDGKIFWSKKLLTSLFADSVPLIDTWLSNTLRSTGAWQWDSTLPFNLANIHECKMIKDTSYFGNPIYSSHWTMCTDIHHASFETNANELQMIFNYLCNPYLTASQQYCCSEQ</sequence>
<proteinExistence type="predicted"/>
<protein>
    <submittedName>
        <fullName evidence="1">Uncharacterized protein</fullName>
    </submittedName>
</protein>